<comment type="similarity">
    <text evidence="1">Belongs to the universal ribosomal protein uL16 family.</text>
</comment>
<accession>A0A3R7NYA9</accession>
<dbReference type="SUPFAM" id="SSF54686">
    <property type="entry name" value="Ribosomal protein L16p/L10e"/>
    <property type="match status" value="1"/>
</dbReference>
<evidence type="ECO:0000313" key="5">
    <source>
        <dbReference type="Proteomes" id="UP000284403"/>
    </source>
</evidence>
<dbReference type="GO" id="GO:0005840">
    <property type="term" value="C:ribosome"/>
    <property type="evidence" value="ECO:0007669"/>
    <property type="project" value="UniProtKB-KW"/>
</dbReference>
<reference evidence="4 5" key="1">
    <citation type="journal article" date="2018" name="BMC Genomics">
        <title>Genomic comparison of Trypanosoma conorhini and Trypanosoma rangeli to Trypanosoma cruzi strains of high and low virulence.</title>
        <authorList>
            <person name="Bradwell K.R."/>
            <person name="Koparde V.N."/>
            <person name="Matveyev A.V."/>
            <person name="Serrano M.G."/>
            <person name="Alves J.M."/>
            <person name="Parikh H."/>
            <person name="Huang B."/>
            <person name="Lee V."/>
            <person name="Espinosa-Alvarez O."/>
            <person name="Ortiz P.A."/>
            <person name="Costa-Martins A.G."/>
            <person name="Teixeira M.M."/>
            <person name="Buck G.A."/>
        </authorList>
    </citation>
    <scope>NUCLEOTIDE SEQUENCE [LARGE SCALE GENOMIC DNA]</scope>
    <source>
        <strain evidence="4 5">025E</strain>
    </source>
</reference>
<evidence type="ECO:0000256" key="2">
    <source>
        <dbReference type="ARBA" id="ARBA00022980"/>
    </source>
</evidence>
<protein>
    <submittedName>
        <fullName evidence="4">60S ribosomal protein L10</fullName>
    </submittedName>
</protein>
<evidence type="ECO:0000256" key="1">
    <source>
        <dbReference type="ARBA" id="ARBA00008931"/>
    </source>
</evidence>
<dbReference type="InterPro" id="IPR047873">
    <property type="entry name" value="Ribosomal_uL16"/>
</dbReference>
<dbReference type="GO" id="GO:0003735">
    <property type="term" value="F:structural constituent of ribosome"/>
    <property type="evidence" value="ECO:0007669"/>
    <property type="project" value="InterPro"/>
</dbReference>
<proteinExistence type="inferred from homology"/>
<dbReference type="OrthoDB" id="238795at2759"/>
<dbReference type="Pfam" id="PF00252">
    <property type="entry name" value="Ribosomal_L16"/>
    <property type="match status" value="1"/>
</dbReference>
<dbReference type="InterPro" id="IPR036920">
    <property type="entry name" value="Ribosomal_uL16_sf"/>
</dbReference>
<dbReference type="GO" id="GO:1990904">
    <property type="term" value="C:ribonucleoprotein complex"/>
    <property type="evidence" value="ECO:0007669"/>
    <property type="project" value="UniProtKB-KW"/>
</dbReference>
<dbReference type="CDD" id="cd01433">
    <property type="entry name" value="Ribosomal_L16_L10e"/>
    <property type="match status" value="1"/>
</dbReference>
<keyword evidence="5" id="KW-1185">Reference proteome</keyword>
<dbReference type="AlphaFoldDB" id="A0A3R7NYA9"/>
<evidence type="ECO:0000313" key="4">
    <source>
        <dbReference type="EMBL" id="RNF09648.1"/>
    </source>
</evidence>
<keyword evidence="2 4" id="KW-0689">Ribosomal protein</keyword>
<keyword evidence="3" id="KW-0687">Ribonucleoprotein</keyword>
<comment type="caution">
    <text evidence="4">The sequence shown here is derived from an EMBL/GenBank/DDBJ whole genome shotgun (WGS) entry which is preliminary data.</text>
</comment>
<dbReference type="InterPro" id="IPR001197">
    <property type="entry name" value="Ribosomal_uL16_euk_arch"/>
</dbReference>
<dbReference type="PANTHER" id="PTHR11726">
    <property type="entry name" value="60S RIBOSOMAL PROTEIN L10"/>
    <property type="match status" value="1"/>
</dbReference>
<name>A0A3R7NYA9_9TRYP</name>
<dbReference type="GO" id="GO:0006412">
    <property type="term" value="P:translation"/>
    <property type="evidence" value="ECO:0007669"/>
    <property type="project" value="InterPro"/>
</dbReference>
<dbReference type="Gene3D" id="3.90.1170.10">
    <property type="entry name" value="Ribosomal protein L10e/L16"/>
    <property type="match status" value="1"/>
</dbReference>
<dbReference type="Proteomes" id="UP000284403">
    <property type="component" value="Unassembled WGS sequence"/>
</dbReference>
<dbReference type="EMBL" id="MKKU01000504">
    <property type="protein sequence ID" value="RNF09648.1"/>
    <property type="molecule type" value="Genomic_DNA"/>
</dbReference>
<dbReference type="GeneID" id="40320554"/>
<evidence type="ECO:0000256" key="3">
    <source>
        <dbReference type="ARBA" id="ARBA00023274"/>
    </source>
</evidence>
<gene>
    <name evidence="4" type="ORF">Tco025E_06943</name>
</gene>
<dbReference type="InterPro" id="IPR016180">
    <property type="entry name" value="Ribosomal_uL16_dom"/>
</dbReference>
<sequence>TGMRHSYGKPNGTCARVRIGQILLSMRTKEGYVPQALEALRRAKMKFPGRQIVVMSKYWGFTDILRSQYEALRDAGKLQQRGIHVKLITPKGKITQRNLMA</sequence>
<feature type="non-terminal residue" evidence="4">
    <location>
        <position position="1"/>
    </location>
</feature>
<organism evidence="4 5">
    <name type="scientific">Trypanosoma conorhini</name>
    <dbReference type="NCBI Taxonomy" id="83891"/>
    <lineage>
        <taxon>Eukaryota</taxon>
        <taxon>Discoba</taxon>
        <taxon>Euglenozoa</taxon>
        <taxon>Kinetoplastea</taxon>
        <taxon>Metakinetoplastina</taxon>
        <taxon>Trypanosomatida</taxon>
        <taxon>Trypanosomatidae</taxon>
        <taxon>Trypanosoma</taxon>
    </lineage>
</organism>
<dbReference type="RefSeq" id="XP_029226072.1">
    <property type="nucleotide sequence ID" value="XM_029373810.1"/>
</dbReference>